<proteinExistence type="predicted"/>
<organism evidence="2">
    <name type="scientific">uncultured Chthoniobacterales bacterium</name>
    <dbReference type="NCBI Taxonomy" id="1836801"/>
    <lineage>
        <taxon>Bacteria</taxon>
        <taxon>Pseudomonadati</taxon>
        <taxon>Verrucomicrobiota</taxon>
        <taxon>Spartobacteria</taxon>
        <taxon>Chthoniobacterales</taxon>
        <taxon>environmental samples</taxon>
    </lineage>
</organism>
<evidence type="ECO:0008006" key="3">
    <source>
        <dbReference type="Google" id="ProtNLM"/>
    </source>
</evidence>
<dbReference type="InterPro" id="IPR008979">
    <property type="entry name" value="Galactose-bd-like_sf"/>
</dbReference>
<dbReference type="SUPFAM" id="SSF49785">
    <property type="entry name" value="Galactose-binding domain-like"/>
    <property type="match status" value="1"/>
</dbReference>
<dbReference type="Gene3D" id="2.60.120.260">
    <property type="entry name" value="Galactose-binding domain-like"/>
    <property type="match status" value="1"/>
</dbReference>
<gene>
    <name evidence="2" type="ORF">AVDCRST_MAG42-25</name>
</gene>
<name>A0A6J4H3W5_9BACT</name>
<sequence length="362" mass="38607">MNIRRAAPPIVSRVHRIAVAVMLFAGAAGLFAKEEKKGPDLGSIVKDLYAAHQNGSALFNQTKDRKLLDRFFTKEIADKLWKDAVAADGEIGALDFDPLYGSQDPQITKFKVGETNYGKHHRSGDFITYEGFAIVDVTFTAGGKPMYVMYQVQTEGADKGKISNITYNDGTSLVDALNPETHAAAPEPKASSSQPKRSNSSAASPSTANANLLVNGNFATGDFTGWETKLTPKSGPYSGPNLGVNKTRYKGGFRAGFNGGDSVVGASIAQTFATLPGETYQLTFDYLTGGGPGKPQKMQVIVSDSDFEPVKVAPPGDKNVTYTYSFVPKGTITTVTFQDDAANSTVSIDGLLGPVQITQLRP</sequence>
<reference evidence="2" key="1">
    <citation type="submission" date="2020-02" db="EMBL/GenBank/DDBJ databases">
        <authorList>
            <person name="Meier V. D."/>
        </authorList>
    </citation>
    <scope>NUCLEOTIDE SEQUENCE</scope>
    <source>
        <strain evidence="2">AVDCRST_MAG42</strain>
    </source>
</reference>
<evidence type="ECO:0000313" key="2">
    <source>
        <dbReference type="EMBL" id="CAA9212447.1"/>
    </source>
</evidence>
<feature type="compositionally biased region" description="Low complexity" evidence="1">
    <location>
        <begin position="198"/>
        <end position="208"/>
    </location>
</feature>
<dbReference type="AlphaFoldDB" id="A0A6J4H3W5"/>
<protein>
    <recommendedName>
        <fullName evidence="3">DUF642 domain-containing protein</fullName>
    </recommendedName>
</protein>
<feature type="region of interest" description="Disordered" evidence="1">
    <location>
        <begin position="183"/>
        <end position="208"/>
    </location>
</feature>
<accession>A0A6J4H3W5</accession>
<dbReference type="EMBL" id="CADCTA010000005">
    <property type="protein sequence ID" value="CAA9212447.1"/>
    <property type="molecule type" value="Genomic_DNA"/>
</dbReference>
<evidence type="ECO:0000256" key="1">
    <source>
        <dbReference type="SAM" id="MobiDB-lite"/>
    </source>
</evidence>